<keyword evidence="3" id="KW-0732">Signal</keyword>
<evidence type="ECO:0000256" key="1">
    <source>
        <dbReference type="ARBA" id="ARBA00010040"/>
    </source>
</evidence>
<dbReference type="Pfam" id="PF07676">
    <property type="entry name" value="PD40"/>
    <property type="match status" value="3"/>
</dbReference>
<feature type="domain" description="Peptidase S9 prolyl oligopeptidase catalytic" evidence="6">
    <location>
        <begin position="474"/>
        <end position="681"/>
    </location>
</feature>
<dbReference type="InterPro" id="IPR011659">
    <property type="entry name" value="WD40"/>
</dbReference>
<evidence type="ECO:0000313" key="7">
    <source>
        <dbReference type="EMBL" id="QVV88075.1"/>
    </source>
</evidence>
<comment type="similarity">
    <text evidence="1">Belongs to the peptidase S9C family.</text>
</comment>
<keyword evidence="8" id="KW-1185">Reference proteome</keyword>
<dbReference type="RefSeq" id="WP_214418892.1">
    <property type="nucleotide sequence ID" value="NZ_CP075546.1"/>
</dbReference>
<keyword evidence="4" id="KW-0378">Hydrolase</keyword>
<dbReference type="GO" id="GO:0004252">
    <property type="term" value="F:serine-type endopeptidase activity"/>
    <property type="evidence" value="ECO:0007669"/>
    <property type="project" value="TreeGrafter"/>
</dbReference>
<protein>
    <submittedName>
        <fullName evidence="7">S9 family peptidase</fullName>
    </submittedName>
</protein>
<dbReference type="AlphaFoldDB" id="A0A8E7AWK8"/>
<evidence type="ECO:0000256" key="4">
    <source>
        <dbReference type="ARBA" id="ARBA00022801"/>
    </source>
</evidence>
<dbReference type="SUPFAM" id="SSF82171">
    <property type="entry name" value="DPP6 N-terminal domain-like"/>
    <property type="match status" value="1"/>
</dbReference>
<evidence type="ECO:0000259" key="6">
    <source>
        <dbReference type="Pfam" id="PF00326"/>
    </source>
</evidence>
<dbReference type="Gene3D" id="2.120.10.30">
    <property type="entry name" value="TolB, C-terminal domain"/>
    <property type="match status" value="3"/>
</dbReference>
<dbReference type="InterPro" id="IPR001375">
    <property type="entry name" value="Peptidase_S9_cat"/>
</dbReference>
<evidence type="ECO:0000256" key="2">
    <source>
        <dbReference type="ARBA" id="ARBA00022670"/>
    </source>
</evidence>
<reference evidence="7 8" key="1">
    <citation type="submission" date="2021-05" db="EMBL/GenBank/DDBJ databases">
        <title>A novel Methanospirillum isolate from a pyrite-forming mixed culture.</title>
        <authorList>
            <person name="Bunk B."/>
            <person name="Sproer C."/>
            <person name="Spring S."/>
            <person name="Pester M."/>
        </authorList>
    </citation>
    <scope>NUCLEOTIDE SEQUENCE [LARGE SCALE GENOMIC DNA]</scope>
    <source>
        <strain evidence="7 8">J.3.6.1-F.2.7.3</strain>
    </source>
</reference>
<sequence>MKCITLISFLLISLLIIGLSPVYANENSKPFSAQDLVTLHRIEGISISPDGKWIVFPLRIPNLTSDKGETNLWLMQADGQSLHQITFQPGSDSSTCWSPDSTTLYYIKALPESTQIWKVNTTDEKSVQVTNEPLDISHLKLSPDGKKLAFSMEVFPGTTISETLQRDEMIAQEKSSGRIYDSLPIRHWDTWTNGKRNHIFVMPIVGGAPVDIMNTMDADCPSKPFGGREEFTFTPDSKGIVFSAGDNGREEAWSTHHDLFLTPVDGSIPPDNLTSSNPAWDTQPVFSPDGKTLAYLAQKRPGYESDRFHVMIKSWPDGEEREIVPDWDRSPALLTWSPDGKYLYAVAMNKGNRSLFVIDPVGGTVKTVVPDGNVEYIDSLGESIVYSLSTIDNPADIFVIDREKLAKKRLTEVNKDHLKLVRMGSFESFTFQGWNNETVHGYIIKPVDFDPEKKYPIALFIHGGPEDSFPNKFHYRWNPQPFAGRGYGVVMIDYHGSIGYGQAFTDSIRDDWGGKPLEDLKKGLETAIQLNPWMDEKRVSALGASYGGYMVNLINGVWPDRFKCLVSHDGNLDERFGYFDTDELWFNDWEYNGTPWDNPESYQRFNPINYVCNWKTPTLVIHGGKDFRIAESQGMATFTALQRRDIPSKFLYFPDENHWVQRPSNSIKWHETVLDWLDQWNNN</sequence>
<dbReference type="Pfam" id="PF00326">
    <property type="entry name" value="Peptidase_S9"/>
    <property type="match status" value="1"/>
</dbReference>
<dbReference type="InterPro" id="IPR011042">
    <property type="entry name" value="6-blade_b-propeller_TolB-like"/>
</dbReference>
<keyword evidence="2" id="KW-0645">Protease</keyword>
<dbReference type="GO" id="GO:0006508">
    <property type="term" value="P:proteolysis"/>
    <property type="evidence" value="ECO:0007669"/>
    <property type="project" value="UniProtKB-KW"/>
</dbReference>
<dbReference type="KEGG" id="mrtj:KHC33_12115"/>
<evidence type="ECO:0000256" key="5">
    <source>
        <dbReference type="ARBA" id="ARBA00022825"/>
    </source>
</evidence>
<evidence type="ECO:0000313" key="8">
    <source>
        <dbReference type="Proteomes" id="UP000680656"/>
    </source>
</evidence>
<evidence type="ECO:0000256" key="3">
    <source>
        <dbReference type="ARBA" id="ARBA00022729"/>
    </source>
</evidence>
<accession>A0A8E7AWK8</accession>
<dbReference type="PANTHER" id="PTHR42776:SF13">
    <property type="entry name" value="DIPEPTIDYL-PEPTIDASE 5"/>
    <property type="match status" value="1"/>
</dbReference>
<proteinExistence type="inferred from homology"/>
<dbReference type="Proteomes" id="UP000680656">
    <property type="component" value="Chromosome"/>
</dbReference>
<gene>
    <name evidence="7" type="ORF">KHC33_12115</name>
</gene>
<dbReference type="Gene3D" id="3.40.50.1820">
    <property type="entry name" value="alpha/beta hydrolase"/>
    <property type="match status" value="1"/>
</dbReference>
<dbReference type="InterPro" id="IPR029058">
    <property type="entry name" value="AB_hydrolase_fold"/>
</dbReference>
<dbReference type="SUPFAM" id="SSF53474">
    <property type="entry name" value="alpha/beta-Hydrolases"/>
    <property type="match status" value="1"/>
</dbReference>
<dbReference type="PANTHER" id="PTHR42776">
    <property type="entry name" value="SERINE PEPTIDASE S9 FAMILY MEMBER"/>
    <property type="match status" value="1"/>
</dbReference>
<dbReference type="GeneID" id="65097941"/>
<dbReference type="FunFam" id="3.40.50.1820:FF:000028">
    <property type="entry name" value="S9 family peptidase"/>
    <property type="match status" value="1"/>
</dbReference>
<organism evidence="7 8">
    <name type="scientific">Methanospirillum purgamenti</name>
    <dbReference type="NCBI Taxonomy" id="2834276"/>
    <lineage>
        <taxon>Archaea</taxon>
        <taxon>Methanobacteriati</taxon>
        <taxon>Methanobacteriota</taxon>
        <taxon>Stenosarchaea group</taxon>
        <taxon>Methanomicrobia</taxon>
        <taxon>Methanomicrobiales</taxon>
        <taxon>Methanospirillaceae</taxon>
        <taxon>Methanospirillum</taxon>
    </lineage>
</organism>
<dbReference type="EMBL" id="CP075546">
    <property type="protein sequence ID" value="QVV88075.1"/>
    <property type="molecule type" value="Genomic_DNA"/>
</dbReference>
<keyword evidence="5" id="KW-0720">Serine protease</keyword>
<name>A0A8E7AWK8_9EURY</name>